<feature type="transmembrane region" description="Helical" evidence="1">
    <location>
        <begin position="9"/>
        <end position="28"/>
    </location>
</feature>
<dbReference type="AlphaFoldDB" id="A0A1M7UYA4"/>
<gene>
    <name evidence="2" type="ORF">SAMN02745215_05013</name>
</gene>
<dbReference type="EMBL" id="FRDN01000021">
    <property type="protein sequence ID" value="SHN87896.1"/>
    <property type="molecule type" value="Genomic_DNA"/>
</dbReference>
<sequence length="58" mass="6896">MSRQVSRKTIIELFIYAFLLIISIILLIQDKQESMSINIHPEFRLHERSERDAIVPNE</sequence>
<keyword evidence="3" id="KW-1185">Reference proteome</keyword>
<reference evidence="3" key="1">
    <citation type="submission" date="2016-12" db="EMBL/GenBank/DDBJ databases">
        <authorList>
            <person name="Varghese N."/>
            <person name="Submissions S."/>
        </authorList>
    </citation>
    <scope>NUCLEOTIDE SEQUENCE [LARGE SCALE GENOMIC DNA]</scope>
    <source>
        <strain evidence="3">DSM 11544</strain>
    </source>
</reference>
<keyword evidence="1" id="KW-0472">Membrane</keyword>
<protein>
    <submittedName>
        <fullName evidence="2">Uncharacterized protein</fullName>
    </submittedName>
</protein>
<dbReference type="STRING" id="1121395.SAMN02745215_05013"/>
<dbReference type="RefSeq" id="WP_178371809.1">
    <property type="nucleotide sequence ID" value="NZ_FRDN01000021.1"/>
</dbReference>
<organism evidence="2 3">
    <name type="scientific">Desulfitobacterium chlororespirans DSM 11544</name>
    <dbReference type="NCBI Taxonomy" id="1121395"/>
    <lineage>
        <taxon>Bacteria</taxon>
        <taxon>Bacillati</taxon>
        <taxon>Bacillota</taxon>
        <taxon>Clostridia</taxon>
        <taxon>Eubacteriales</taxon>
        <taxon>Desulfitobacteriaceae</taxon>
        <taxon>Desulfitobacterium</taxon>
    </lineage>
</organism>
<accession>A0A1M7UYA4</accession>
<evidence type="ECO:0000313" key="3">
    <source>
        <dbReference type="Proteomes" id="UP000184010"/>
    </source>
</evidence>
<keyword evidence="1" id="KW-1133">Transmembrane helix</keyword>
<evidence type="ECO:0000313" key="2">
    <source>
        <dbReference type="EMBL" id="SHN87896.1"/>
    </source>
</evidence>
<dbReference type="Proteomes" id="UP000184010">
    <property type="component" value="Unassembled WGS sequence"/>
</dbReference>
<evidence type="ECO:0000256" key="1">
    <source>
        <dbReference type="SAM" id="Phobius"/>
    </source>
</evidence>
<keyword evidence="1" id="KW-0812">Transmembrane</keyword>
<proteinExistence type="predicted"/>
<name>A0A1M7UYA4_9FIRM</name>